<sequence>MTSNEVKNDYEVRLVSKPESFKKFIPKIHKKLSTAKRKFDFSNLTCDIDTNFVPEPDNQMLNILNTLPFDDKDGGVWKQGFNISYDQSQWNSTNKLKVFIVMHSHNDPGWLYTFDEYYEKQTKNIFENMLKYLTKNEKLKLIWAEIVYFSKWFDSLDEISKEKVKMLIERKQLDFVTGGWVMPDEAASHWYSVLLALTEGQTWLKNVLNITNIKSSWAIDPFGHSSSFPYILKHAGFENLLIQRTHYSTKKYFAKRRELEFKWRQLWDLRGKTELFTHMMPFYSYDIPHTCGPDPSVCCQFDFRRNFCPWNIQPTDITELNIELKSSLLVDQWKKKSQLFKTNSLLTPLGDDFTYQSDWEWKKQTENFEKLINYINSNSEFNVEAKFATLQEYFDSVKNEMKIEQFPSLSGDFFTYCDRNTHYWSGYFTSRPFYKRTDRILMNYIRSAEMLYSFADFKETKDFDTKLEYARRALSIFQHHDGVSGTARDHVMIDYNKMMTRGIENSKYVIQQSIHKLMTDPISYVSDLNFKYFEFDDLQSADGNDEARILIVVDEYKKFIVIHNSQTYMRNEIIELIVNTDKSCVSDAEGNFIEAQISPIVKYSEKDVEFEKEIYKILFKVKIAPLGMSNYGIIKNENCTTTSLANVKIYSENSNFSYPGSIEFLPLLNSNVLKFGTNDILFDEKGLIQIIIKNSRNFQFSLNFMTYGTKSIKGQMSGAYIFMPDGPAQLLNIKEKPTVFVIEGKLESSLTTNLSCVNHNVILRSDTEAIEIRNSVDIQTLNNTEIVMRVKTQVKNYNIFYTDLNGLQYVKRKILSLVPLQGNYYPINSGLFIEDDEMRISLFISTPLGGSSLDSGEFEIMQDRKLDQDDERGLQQGVKDNRKVLNIFRILIENRKICEKLNEKYPMGFLTKAAYKEQKRLIHPLEKLIYTKEEWPGMKNYFGNNHEEHEDFEIVAMRKVPHVEPNAIGVVVHKTNFEKCEKNEENFLNLKRLLGLHSKNIFKSSITLLEKNDQVIEDEIAFCHMDTKGFILT</sequence>
<dbReference type="GO" id="GO:0006013">
    <property type="term" value="P:mannose metabolic process"/>
    <property type="evidence" value="ECO:0007669"/>
    <property type="project" value="InterPro"/>
</dbReference>
<dbReference type="GO" id="GO:0000139">
    <property type="term" value="C:Golgi membrane"/>
    <property type="evidence" value="ECO:0007669"/>
    <property type="project" value="TreeGrafter"/>
</dbReference>
<dbReference type="Pfam" id="PF07748">
    <property type="entry name" value="Glyco_hydro_38C"/>
    <property type="match status" value="1"/>
</dbReference>
<dbReference type="InterPro" id="IPR011330">
    <property type="entry name" value="Glyco_hydro/deAcase_b/a-brl"/>
</dbReference>
<dbReference type="Gene3D" id="1.20.1270.50">
    <property type="entry name" value="Glycoside hydrolase family 38, central domain"/>
    <property type="match status" value="1"/>
</dbReference>
<name>A0A9J6BJQ1_POLVA</name>
<comment type="caution">
    <text evidence="12">The sequence shown here is derived from an EMBL/GenBank/DDBJ whole genome shotgun (WGS) entry which is preliminary data.</text>
</comment>
<dbReference type="Pfam" id="PF09261">
    <property type="entry name" value="Alpha-mann_mid"/>
    <property type="match status" value="1"/>
</dbReference>
<dbReference type="InterPro" id="IPR013780">
    <property type="entry name" value="Glyco_hydro_b"/>
</dbReference>
<dbReference type="InterPro" id="IPR027291">
    <property type="entry name" value="Glyco_hydro_38_N_sf"/>
</dbReference>
<reference evidence="12" key="1">
    <citation type="submission" date="2021-03" db="EMBL/GenBank/DDBJ databases">
        <title>Chromosome level genome of the anhydrobiotic midge Polypedilum vanderplanki.</title>
        <authorList>
            <person name="Yoshida Y."/>
            <person name="Kikawada T."/>
            <person name="Gusev O."/>
        </authorList>
    </citation>
    <scope>NUCLEOTIDE SEQUENCE</scope>
    <source>
        <strain evidence="12">NIAS01</strain>
        <tissue evidence="12">Whole body or cell culture</tissue>
    </source>
</reference>
<dbReference type="GO" id="GO:0030246">
    <property type="term" value="F:carbohydrate binding"/>
    <property type="evidence" value="ECO:0007669"/>
    <property type="project" value="InterPro"/>
</dbReference>
<dbReference type="InterPro" id="IPR028995">
    <property type="entry name" value="Glyco_hydro_57/38_cen_sf"/>
</dbReference>
<dbReference type="InterPro" id="IPR015341">
    <property type="entry name" value="Glyco_hydro_38_cen"/>
</dbReference>
<dbReference type="Gene3D" id="2.60.40.1360">
    <property type="match status" value="1"/>
</dbReference>
<dbReference type="SUPFAM" id="SSF74650">
    <property type="entry name" value="Galactose mutarotase-like"/>
    <property type="match status" value="1"/>
</dbReference>
<evidence type="ECO:0000259" key="11">
    <source>
        <dbReference type="SMART" id="SM00872"/>
    </source>
</evidence>
<keyword evidence="5 10" id="KW-0862">Zinc</keyword>
<evidence type="ECO:0000256" key="9">
    <source>
        <dbReference type="ARBA" id="ARBA00093232"/>
    </source>
</evidence>
<dbReference type="GO" id="GO:0006491">
    <property type="term" value="P:N-glycan processing"/>
    <property type="evidence" value="ECO:0007669"/>
    <property type="project" value="TreeGrafter"/>
</dbReference>
<dbReference type="InterPro" id="IPR011013">
    <property type="entry name" value="Gal_mutarotase_sf_dom"/>
</dbReference>
<proteinExistence type="inferred from homology"/>
<dbReference type="GO" id="GO:0004572">
    <property type="term" value="F:mannosyl-oligosaccharide 1,3-1,6-alpha-mannosidase activity"/>
    <property type="evidence" value="ECO:0007669"/>
    <property type="project" value="UniProtKB-EC"/>
</dbReference>
<dbReference type="InterPro" id="IPR011682">
    <property type="entry name" value="Glyco_hydro_38_C"/>
</dbReference>
<dbReference type="InterPro" id="IPR037094">
    <property type="entry name" value="Glyco_hydro_38_cen_sf"/>
</dbReference>
<evidence type="ECO:0000256" key="4">
    <source>
        <dbReference type="ARBA" id="ARBA00022801"/>
    </source>
</evidence>
<comment type="subunit">
    <text evidence="2">Homodimer; disulfide-linked.</text>
</comment>
<keyword evidence="13" id="KW-1185">Reference proteome</keyword>
<dbReference type="Pfam" id="PF01074">
    <property type="entry name" value="Glyco_hydro_38N"/>
    <property type="match status" value="1"/>
</dbReference>
<dbReference type="OrthoDB" id="10261055at2759"/>
<comment type="similarity">
    <text evidence="1 10">Belongs to the glycosyl hydrolase 38 family.</text>
</comment>
<dbReference type="SUPFAM" id="SSF88713">
    <property type="entry name" value="Glycoside hydrolase/deacetylase"/>
    <property type="match status" value="1"/>
</dbReference>
<dbReference type="FunFam" id="3.20.110.10:FF:000003">
    <property type="entry name" value="Alpha-mannosidase"/>
    <property type="match status" value="1"/>
</dbReference>
<evidence type="ECO:0000256" key="1">
    <source>
        <dbReference type="ARBA" id="ARBA00009792"/>
    </source>
</evidence>
<dbReference type="PANTHER" id="PTHR11607">
    <property type="entry name" value="ALPHA-MANNOSIDASE"/>
    <property type="match status" value="1"/>
</dbReference>
<gene>
    <name evidence="12" type="ORF">PVAND_000100</name>
</gene>
<dbReference type="Gene3D" id="3.20.110.10">
    <property type="entry name" value="Glycoside hydrolase 38, N terminal domain"/>
    <property type="match status" value="1"/>
</dbReference>
<dbReference type="EMBL" id="JADBJN010000003">
    <property type="protein sequence ID" value="KAG5669807.1"/>
    <property type="molecule type" value="Genomic_DNA"/>
</dbReference>
<evidence type="ECO:0000256" key="6">
    <source>
        <dbReference type="ARBA" id="ARBA00023157"/>
    </source>
</evidence>
<dbReference type="GO" id="GO:0046872">
    <property type="term" value="F:metal ion binding"/>
    <property type="evidence" value="ECO:0007669"/>
    <property type="project" value="UniProtKB-KW"/>
</dbReference>
<dbReference type="Gene3D" id="2.70.98.30">
    <property type="entry name" value="Golgi alpha-mannosidase II, domain 4"/>
    <property type="match status" value="1"/>
</dbReference>
<dbReference type="Gene3D" id="2.60.40.1180">
    <property type="entry name" value="Golgi alpha-mannosidase II"/>
    <property type="match status" value="1"/>
</dbReference>
<evidence type="ECO:0000256" key="7">
    <source>
        <dbReference type="ARBA" id="ARBA00023295"/>
    </source>
</evidence>
<dbReference type="AlphaFoldDB" id="A0A9J6BJQ1"/>
<organism evidence="12 13">
    <name type="scientific">Polypedilum vanderplanki</name>
    <name type="common">Sleeping chironomid midge</name>
    <dbReference type="NCBI Taxonomy" id="319348"/>
    <lineage>
        <taxon>Eukaryota</taxon>
        <taxon>Metazoa</taxon>
        <taxon>Ecdysozoa</taxon>
        <taxon>Arthropoda</taxon>
        <taxon>Hexapoda</taxon>
        <taxon>Insecta</taxon>
        <taxon>Pterygota</taxon>
        <taxon>Neoptera</taxon>
        <taxon>Endopterygota</taxon>
        <taxon>Diptera</taxon>
        <taxon>Nematocera</taxon>
        <taxon>Chironomoidea</taxon>
        <taxon>Chironomidae</taxon>
        <taxon>Chironominae</taxon>
        <taxon>Polypedilum</taxon>
        <taxon>Polypedilum</taxon>
    </lineage>
</organism>
<dbReference type="Proteomes" id="UP001107558">
    <property type="component" value="Chromosome 3"/>
</dbReference>
<dbReference type="SMART" id="SM00872">
    <property type="entry name" value="Alpha-mann_mid"/>
    <property type="match status" value="1"/>
</dbReference>
<keyword evidence="7 10" id="KW-0326">Glycosidase</keyword>
<evidence type="ECO:0000256" key="10">
    <source>
        <dbReference type="RuleBase" id="RU361199"/>
    </source>
</evidence>
<protein>
    <recommendedName>
        <fullName evidence="10">Alpha-mannosidase</fullName>
        <ecNumber evidence="10">3.2.1.-</ecNumber>
    </recommendedName>
</protein>
<dbReference type="InterPro" id="IPR050843">
    <property type="entry name" value="Glycosyl_Hydrlase_38"/>
</dbReference>
<evidence type="ECO:0000256" key="3">
    <source>
        <dbReference type="ARBA" id="ARBA00022723"/>
    </source>
</evidence>
<evidence type="ECO:0000313" key="13">
    <source>
        <dbReference type="Proteomes" id="UP001107558"/>
    </source>
</evidence>
<keyword evidence="4 10" id="KW-0378">Hydrolase</keyword>
<accession>A0A9J6BJQ1</accession>
<evidence type="ECO:0000256" key="8">
    <source>
        <dbReference type="ARBA" id="ARBA00059516"/>
    </source>
</evidence>
<dbReference type="EC" id="3.2.1.-" evidence="10"/>
<keyword evidence="6" id="KW-1015">Disulfide bond</keyword>
<comment type="function">
    <text evidence="8">Catalyzes the first committed step in the biosynthesis of complex N-glycans. It controls conversion of high mannose to complex N-glycans; the final hydrolytic step in the N-glycan maturation pathway.</text>
</comment>
<evidence type="ECO:0000313" key="12">
    <source>
        <dbReference type="EMBL" id="KAG5669807.1"/>
    </source>
</evidence>
<dbReference type="SUPFAM" id="SSF88688">
    <property type="entry name" value="Families 57/38 glycoside transferase middle domain"/>
    <property type="match status" value="1"/>
</dbReference>
<evidence type="ECO:0000256" key="2">
    <source>
        <dbReference type="ARBA" id="ARBA00011748"/>
    </source>
</evidence>
<evidence type="ECO:0000256" key="5">
    <source>
        <dbReference type="ARBA" id="ARBA00022833"/>
    </source>
</evidence>
<dbReference type="PANTHER" id="PTHR11607:SF3">
    <property type="entry name" value="LYSOSOMAL ALPHA-MANNOSIDASE"/>
    <property type="match status" value="1"/>
</dbReference>
<feature type="domain" description="Glycoside hydrolase family 38 central" evidence="11">
    <location>
        <begin position="422"/>
        <end position="499"/>
    </location>
</feature>
<comment type="catalytic activity">
    <reaction evidence="9">
        <text>N(4)-{beta-D-GlcNAc-(1-&gt;2)-alpha-D-Man-(1-&gt;3)-[alpha-D-Man-(1-&gt;3)-[alpha-D-Man-(1-&gt;6)]-alpha-D-Man-(1-&gt;6)]-beta-D-Man-(1-&gt;4)-beta-D-GlcNAc-(1-&gt;4)-beta-D-GlcNAc}-L-asparaginyl-[protein] + 2 H2O = 2 alpha-D-mannopyranose + an N(4)-{beta-D-GlcNAc-(1-&gt;2)-alpha-D-Man-(1-&gt;3)-[alpha-D-Man-(1-&gt;6)]-beta-D-Man-(1-&gt;4)-beta-D-GlcNAc-(1-&gt;4)-beta-D-GlcNAc}-L-asparaginyl-[protein]</text>
        <dbReference type="Rhea" id="RHEA:56052"/>
        <dbReference type="Rhea" id="RHEA-COMP:14368"/>
        <dbReference type="Rhea" id="RHEA-COMP:14369"/>
        <dbReference type="ChEBI" id="CHEBI:15377"/>
        <dbReference type="ChEBI" id="CHEBI:28729"/>
        <dbReference type="ChEBI" id="CHEBI:60615"/>
        <dbReference type="ChEBI" id="CHEBI:60625"/>
        <dbReference type="EC" id="3.2.1.114"/>
    </reaction>
</comment>
<dbReference type="InterPro" id="IPR000602">
    <property type="entry name" value="Glyco_hydro_38_N"/>
</dbReference>
<dbReference type="FunFam" id="1.20.1270.50:FF:000001">
    <property type="entry name" value="Alpha-mannosidase"/>
    <property type="match status" value="1"/>
</dbReference>
<keyword evidence="3 10" id="KW-0479">Metal-binding</keyword>
<comment type="cofactor">
    <cofactor evidence="10">
        <name>Zn(2+)</name>
        <dbReference type="ChEBI" id="CHEBI:29105"/>
    </cofactor>
    <text evidence="10">Binds 1 zinc ion per subunit.</text>
</comment>